<evidence type="ECO:0000313" key="2">
    <source>
        <dbReference type="EMBL" id="CAB3982736.1"/>
    </source>
</evidence>
<feature type="compositionally biased region" description="Polar residues" evidence="1">
    <location>
        <begin position="22"/>
        <end position="32"/>
    </location>
</feature>
<feature type="region of interest" description="Disordered" evidence="1">
    <location>
        <begin position="1"/>
        <end position="32"/>
    </location>
</feature>
<evidence type="ECO:0000313" key="3">
    <source>
        <dbReference type="Proteomes" id="UP001152795"/>
    </source>
</evidence>
<dbReference type="Proteomes" id="UP001152795">
    <property type="component" value="Unassembled WGS sequence"/>
</dbReference>
<evidence type="ECO:0000256" key="1">
    <source>
        <dbReference type="SAM" id="MobiDB-lite"/>
    </source>
</evidence>
<dbReference type="AlphaFoldDB" id="A0A6S7G371"/>
<gene>
    <name evidence="2" type="ORF">PACLA_8A026965</name>
</gene>
<sequence>MGDEESGEIVLSSETVEENNTEADNTSQNVGDNLVTQHGETLVKLRRDKRTRKTRLTKFKHGLQRLCIIKAESSEIESCIGDLAQSHEEIMKESDSLQEEMEQVIENTEGILTNTIMSGSNVTEGLIVDLQTVASQAQPSSLSSSVSPQHVPRATHVTVREIQERNQEHSLLGWIVEKVNRNPHARFAKSNVEADSLRTIPVWINANGRKIKVDAVLDDASNETFMNEQVAGSCSEQFSGDLQMNAFTDRN</sequence>
<proteinExistence type="predicted"/>
<protein>
    <submittedName>
        <fullName evidence="2">Uncharacterized protein</fullName>
    </submittedName>
</protein>
<keyword evidence="3" id="KW-1185">Reference proteome</keyword>
<accession>A0A6S7G371</accession>
<reference evidence="2" key="1">
    <citation type="submission" date="2020-04" db="EMBL/GenBank/DDBJ databases">
        <authorList>
            <person name="Alioto T."/>
            <person name="Alioto T."/>
            <person name="Gomez Garrido J."/>
        </authorList>
    </citation>
    <scope>NUCLEOTIDE SEQUENCE</scope>
    <source>
        <strain evidence="2">A484AB</strain>
    </source>
</reference>
<dbReference type="EMBL" id="CACRXK020000536">
    <property type="protein sequence ID" value="CAB3982736.1"/>
    <property type="molecule type" value="Genomic_DNA"/>
</dbReference>
<name>A0A6S7G371_PARCT</name>
<comment type="caution">
    <text evidence="2">The sequence shown here is derived from an EMBL/GenBank/DDBJ whole genome shotgun (WGS) entry which is preliminary data.</text>
</comment>
<organism evidence="2 3">
    <name type="scientific">Paramuricea clavata</name>
    <name type="common">Red gorgonian</name>
    <name type="synonym">Violescent sea-whip</name>
    <dbReference type="NCBI Taxonomy" id="317549"/>
    <lineage>
        <taxon>Eukaryota</taxon>
        <taxon>Metazoa</taxon>
        <taxon>Cnidaria</taxon>
        <taxon>Anthozoa</taxon>
        <taxon>Octocorallia</taxon>
        <taxon>Malacalcyonacea</taxon>
        <taxon>Plexauridae</taxon>
        <taxon>Paramuricea</taxon>
    </lineage>
</organism>